<evidence type="ECO:0000313" key="4">
    <source>
        <dbReference type="EMBL" id="VGO21921.1"/>
    </source>
</evidence>
<dbReference type="EMBL" id="CAAHFH010000002">
    <property type="protein sequence ID" value="VGO21921.1"/>
    <property type="molecule type" value="Genomic_DNA"/>
</dbReference>
<proteinExistence type="predicted"/>
<name>A0A6C2URP9_9BACT</name>
<dbReference type="Gene3D" id="3.40.720.10">
    <property type="entry name" value="Alkaline Phosphatase, subunit A"/>
    <property type="match status" value="1"/>
</dbReference>
<keyword evidence="5" id="KW-1185">Reference proteome</keyword>
<evidence type="ECO:0000259" key="3">
    <source>
        <dbReference type="Pfam" id="PF00884"/>
    </source>
</evidence>
<dbReference type="GO" id="GO:0005737">
    <property type="term" value="C:cytoplasm"/>
    <property type="evidence" value="ECO:0007669"/>
    <property type="project" value="TreeGrafter"/>
</dbReference>
<dbReference type="Pfam" id="PF00884">
    <property type="entry name" value="Sulfatase"/>
    <property type="match status" value="1"/>
</dbReference>
<keyword evidence="1" id="KW-0479">Metal-binding</keyword>
<evidence type="ECO:0000256" key="1">
    <source>
        <dbReference type="ARBA" id="ARBA00022723"/>
    </source>
</evidence>
<dbReference type="GO" id="GO:0008484">
    <property type="term" value="F:sulfuric ester hydrolase activity"/>
    <property type="evidence" value="ECO:0007669"/>
    <property type="project" value="TreeGrafter"/>
</dbReference>
<dbReference type="AlphaFoldDB" id="A0A6C2URP9"/>
<dbReference type="PANTHER" id="PTHR45953">
    <property type="entry name" value="IDURONATE 2-SULFATASE"/>
    <property type="match status" value="1"/>
</dbReference>
<dbReference type="InterPro" id="IPR000917">
    <property type="entry name" value="Sulfatase_N"/>
</dbReference>
<evidence type="ECO:0000313" key="5">
    <source>
        <dbReference type="Proteomes" id="UP000346198"/>
    </source>
</evidence>
<dbReference type="PANTHER" id="PTHR45953:SF1">
    <property type="entry name" value="IDURONATE 2-SULFATASE"/>
    <property type="match status" value="1"/>
</dbReference>
<dbReference type="SUPFAM" id="SSF53649">
    <property type="entry name" value="Alkaline phosphatase-like"/>
    <property type="match status" value="1"/>
</dbReference>
<reference evidence="4 5" key="1">
    <citation type="submission" date="2019-04" db="EMBL/GenBank/DDBJ databases">
        <authorList>
            <person name="Van Vliet M D."/>
        </authorList>
    </citation>
    <scope>NUCLEOTIDE SEQUENCE [LARGE SCALE GENOMIC DNA]</scope>
    <source>
        <strain evidence="4 5">F21</strain>
    </source>
</reference>
<evidence type="ECO:0000256" key="2">
    <source>
        <dbReference type="ARBA" id="ARBA00022801"/>
    </source>
</evidence>
<accession>A0A6C2URP9</accession>
<dbReference type="InterPro" id="IPR017850">
    <property type="entry name" value="Alkaline_phosphatase_core_sf"/>
</dbReference>
<protein>
    <submittedName>
        <fullName evidence="4">Arylsulfatase</fullName>
    </submittedName>
</protein>
<organism evidence="4 5">
    <name type="scientific">Pontiella sulfatireligans</name>
    <dbReference type="NCBI Taxonomy" id="2750658"/>
    <lineage>
        <taxon>Bacteria</taxon>
        <taxon>Pseudomonadati</taxon>
        <taxon>Kiritimatiellota</taxon>
        <taxon>Kiritimatiellia</taxon>
        <taxon>Kiritimatiellales</taxon>
        <taxon>Pontiellaceae</taxon>
        <taxon>Pontiella</taxon>
    </lineage>
</organism>
<dbReference type="Proteomes" id="UP000346198">
    <property type="component" value="Unassembled WGS sequence"/>
</dbReference>
<sequence length="495" mass="56169">MNVLFILTDQHRRDTLSCYGNTDTDTPNLDRLAREGVVFDNAYTTCAVCSPARASIHTGLYPFKHGMQTNIFMHGCMIHELADSPKLLSRRLYTAGVTPAFTGKWHLGYGKPTRDQYPDSDPGFDSNRDSVELPEAYKGVTSLPSTVGFVGDDFPGHGGGGHSYPQYKEYLKKQGLELKAIDMGHNRFEVTSGDEATVDHFLTNRTIELVDDVSTQGKPFFMMLNYWGPHEPYYVPTRFLEPYRNKVYQPWPSFEEDQTSKPTIHNAMRDTRPWTHWQEELRYYHAYINYLDHEIGRVFQHLEKKGLMDDTLIIFSADHGDAGGTHAGTQNKSIHNYETTNAIPLIIRDPNGRTGERENRFANLTDLYATILDTAGDPAPNDRHGRSLLPLLRGEMTADWPDCAVTEGSGIQHLLVSQRAIRWSQFKYVFNGGDLEELYNLENDPHEMCNLAGEEQSADLLMEGRTKLFEWLNNNGDHLAGQFKRLLLNQGIALN</sequence>
<feature type="domain" description="Sulfatase N-terminal" evidence="3">
    <location>
        <begin position="2"/>
        <end position="376"/>
    </location>
</feature>
<dbReference type="RefSeq" id="WP_168433452.1">
    <property type="nucleotide sequence ID" value="NZ_CAAHFH010000002.1"/>
</dbReference>
<keyword evidence="2" id="KW-0378">Hydrolase</keyword>
<gene>
    <name evidence="4" type="ORF">SCARR_04001</name>
</gene>
<dbReference type="GO" id="GO:0046872">
    <property type="term" value="F:metal ion binding"/>
    <property type="evidence" value="ECO:0007669"/>
    <property type="project" value="UniProtKB-KW"/>
</dbReference>